<keyword evidence="1 4" id="KW-0479">Metal-binding</keyword>
<feature type="compositionally biased region" description="Polar residues" evidence="5">
    <location>
        <begin position="70"/>
        <end position="83"/>
    </location>
</feature>
<feature type="zinc finger region" description="C3H1-type" evidence="4">
    <location>
        <begin position="104"/>
        <end position="131"/>
    </location>
</feature>
<feature type="compositionally biased region" description="Basic and acidic residues" evidence="5">
    <location>
        <begin position="1"/>
        <end position="10"/>
    </location>
</feature>
<dbReference type="Proteomes" id="UP000799324">
    <property type="component" value="Unassembled WGS sequence"/>
</dbReference>
<dbReference type="AlphaFoldDB" id="A0A6A6TI40"/>
<dbReference type="PROSITE" id="PS50103">
    <property type="entry name" value="ZF_C3H1"/>
    <property type="match status" value="1"/>
</dbReference>
<evidence type="ECO:0000256" key="2">
    <source>
        <dbReference type="ARBA" id="ARBA00022771"/>
    </source>
</evidence>
<reference evidence="7" key="1">
    <citation type="journal article" date="2020" name="Stud. Mycol.">
        <title>101 Dothideomycetes genomes: a test case for predicting lifestyles and emergence of pathogens.</title>
        <authorList>
            <person name="Haridas S."/>
            <person name="Albert R."/>
            <person name="Binder M."/>
            <person name="Bloem J."/>
            <person name="Labutti K."/>
            <person name="Salamov A."/>
            <person name="Andreopoulos B."/>
            <person name="Baker S."/>
            <person name="Barry K."/>
            <person name="Bills G."/>
            <person name="Bluhm B."/>
            <person name="Cannon C."/>
            <person name="Castanera R."/>
            <person name="Culley D."/>
            <person name="Daum C."/>
            <person name="Ezra D."/>
            <person name="Gonzalez J."/>
            <person name="Henrissat B."/>
            <person name="Kuo A."/>
            <person name="Liang C."/>
            <person name="Lipzen A."/>
            <person name="Lutzoni F."/>
            <person name="Magnuson J."/>
            <person name="Mondo S."/>
            <person name="Nolan M."/>
            <person name="Ohm R."/>
            <person name="Pangilinan J."/>
            <person name="Park H.-J."/>
            <person name="Ramirez L."/>
            <person name="Alfaro M."/>
            <person name="Sun H."/>
            <person name="Tritt A."/>
            <person name="Yoshinaga Y."/>
            <person name="Zwiers L.-H."/>
            <person name="Turgeon B."/>
            <person name="Goodwin S."/>
            <person name="Spatafora J."/>
            <person name="Crous P."/>
            <person name="Grigoriev I."/>
        </authorList>
    </citation>
    <scope>NUCLEOTIDE SEQUENCE</scope>
    <source>
        <strain evidence="7">CBS 122681</strain>
    </source>
</reference>
<dbReference type="SMART" id="SM00356">
    <property type="entry name" value="ZnF_C3H1"/>
    <property type="match status" value="1"/>
</dbReference>
<organism evidence="7 8">
    <name type="scientific">Lophiostoma macrostomum CBS 122681</name>
    <dbReference type="NCBI Taxonomy" id="1314788"/>
    <lineage>
        <taxon>Eukaryota</taxon>
        <taxon>Fungi</taxon>
        <taxon>Dikarya</taxon>
        <taxon>Ascomycota</taxon>
        <taxon>Pezizomycotina</taxon>
        <taxon>Dothideomycetes</taxon>
        <taxon>Pleosporomycetidae</taxon>
        <taxon>Pleosporales</taxon>
        <taxon>Lophiostomataceae</taxon>
        <taxon>Lophiostoma</taxon>
    </lineage>
</organism>
<protein>
    <recommendedName>
        <fullName evidence="6">C3H1-type domain-containing protein</fullName>
    </recommendedName>
</protein>
<sequence>MKAANDRIEQLNETIQSLESENKSIRESHKQEIDEKDEETKDLSRDLEKFSAEQSDKLATLRAKLATALQSQAPTNTDMGENGTSKKRKMSFSDYPIDAASRKPTIQEPCHFHLLGDCRRGARCRFVHPDGDDLVRLRLELKEKKV</sequence>
<dbReference type="GO" id="GO:0008270">
    <property type="term" value="F:zinc ion binding"/>
    <property type="evidence" value="ECO:0007669"/>
    <property type="project" value="UniProtKB-KW"/>
</dbReference>
<keyword evidence="2 4" id="KW-0863">Zinc-finger</keyword>
<evidence type="ECO:0000313" key="8">
    <source>
        <dbReference type="Proteomes" id="UP000799324"/>
    </source>
</evidence>
<evidence type="ECO:0000256" key="1">
    <source>
        <dbReference type="ARBA" id="ARBA00022723"/>
    </source>
</evidence>
<keyword evidence="3 4" id="KW-0862">Zinc</keyword>
<evidence type="ECO:0000256" key="3">
    <source>
        <dbReference type="ARBA" id="ARBA00022833"/>
    </source>
</evidence>
<proteinExistence type="predicted"/>
<dbReference type="InterPro" id="IPR036855">
    <property type="entry name" value="Znf_CCCH_sf"/>
</dbReference>
<dbReference type="Gene3D" id="4.10.1000.10">
    <property type="entry name" value="Zinc finger, CCCH-type"/>
    <property type="match status" value="1"/>
</dbReference>
<feature type="compositionally biased region" description="Basic and acidic residues" evidence="5">
    <location>
        <begin position="20"/>
        <end position="45"/>
    </location>
</feature>
<dbReference type="InterPro" id="IPR000571">
    <property type="entry name" value="Znf_CCCH"/>
</dbReference>
<dbReference type="Pfam" id="PF00642">
    <property type="entry name" value="zf-CCCH"/>
    <property type="match status" value="1"/>
</dbReference>
<dbReference type="EMBL" id="MU004316">
    <property type="protein sequence ID" value="KAF2658314.1"/>
    <property type="molecule type" value="Genomic_DNA"/>
</dbReference>
<gene>
    <name evidence="7" type="ORF">K491DRAFT_276170</name>
</gene>
<evidence type="ECO:0000256" key="5">
    <source>
        <dbReference type="SAM" id="MobiDB-lite"/>
    </source>
</evidence>
<keyword evidence="8" id="KW-1185">Reference proteome</keyword>
<feature type="region of interest" description="Disordered" evidence="5">
    <location>
        <begin position="69"/>
        <end position="90"/>
    </location>
</feature>
<accession>A0A6A6TI40</accession>
<name>A0A6A6TI40_9PLEO</name>
<dbReference type="SUPFAM" id="SSF90229">
    <property type="entry name" value="CCCH zinc finger"/>
    <property type="match status" value="1"/>
</dbReference>
<evidence type="ECO:0000313" key="7">
    <source>
        <dbReference type="EMBL" id="KAF2658314.1"/>
    </source>
</evidence>
<evidence type="ECO:0000256" key="4">
    <source>
        <dbReference type="PROSITE-ProRule" id="PRU00723"/>
    </source>
</evidence>
<feature type="domain" description="C3H1-type" evidence="6">
    <location>
        <begin position="104"/>
        <end position="131"/>
    </location>
</feature>
<feature type="region of interest" description="Disordered" evidence="5">
    <location>
        <begin position="1"/>
        <end position="45"/>
    </location>
</feature>
<evidence type="ECO:0000259" key="6">
    <source>
        <dbReference type="PROSITE" id="PS50103"/>
    </source>
</evidence>